<comment type="similarity">
    <text evidence="3">Belongs to the metallophosphoesterase superfamily. MPPE1 family.</text>
</comment>
<evidence type="ECO:0000313" key="12">
    <source>
        <dbReference type="EMBL" id="KAK9879565.1"/>
    </source>
</evidence>
<dbReference type="InterPro" id="IPR033308">
    <property type="entry name" value="PGAP5/Cdc1/Ted1"/>
</dbReference>
<evidence type="ECO:0000256" key="6">
    <source>
        <dbReference type="ARBA" id="ARBA00022801"/>
    </source>
</evidence>
<dbReference type="GO" id="GO:0016787">
    <property type="term" value="F:hydrolase activity"/>
    <property type="evidence" value="ECO:0007669"/>
    <property type="project" value="UniProtKB-KW"/>
</dbReference>
<dbReference type="Gene3D" id="3.60.21.10">
    <property type="match status" value="1"/>
</dbReference>
<comment type="caution">
    <text evidence="12">The sequence shown here is derived from an EMBL/GenBank/DDBJ whole genome shotgun (WGS) entry which is preliminary data.</text>
</comment>
<dbReference type="PANTHER" id="PTHR13315">
    <property type="entry name" value="METALLO PHOSPHOESTERASE RELATED"/>
    <property type="match status" value="1"/>
</dbReference>
<gene>
    <name evidence="12" type="ORF">WA026_006633</name>
</gene>
<name>A0AAW1UAK1_9CUCU</name>
<comment type="cofactor">
    <cofactor evidence="1">
        <name>Mn(2+)</name>
        <dbReference type="ChEBI" id="CHEBI:29035"/>
    </cofactor>
</comment>
<keyword evidence="13" id="KW-1185">Reference proteome</keyword>
<dbReference type="SUPFAM" id="SSF56300">
    <property type="entry name" value="Metallo-dependent phosphatases"/>
    <property type="match status" value="1"/>
</dbReference>
<evidence type="ECO:0000256" key="7">
    <source>
        <dbReference type="ARBA" id="ARBA00022989"/>
    </source>
</evidence>
<dbReference type="Pfam" id="PF00149">
    <property type="entry name" value="Metallophos"/>
    <property type="match status" value="1"/>
</dbReference>
<dbReference type="PANTHER" id="PTHR13315:SF0">
    <property type="entry name" value="METALLOPHOSPHOESTERASE 1"/>
    <property type="match status" value="1"/>
</dbReference>
<dbReference type="Proteomes" id="UP001431783">
    <property type="component" value="Unassembled WGS sequence"/>
</dbReference>
<feature type="domain" description="Calcineurin-like phosphoesterase" evidence="11">
    <location>
        <begin position="57"/>
        <end position="294"/>
    </location>
</feature>
<dbReference type="InterPro" id="IPR004843">
    <property type="entry name" value="Calcineurin-like_PHP"/>
</dbReference>
<keyword evidence="9" id="KW-0464">Manganese</keyword>
<evidence type="ECO:0000256" key="10">
    <source>
        <dbReference type="SAM" id="Phobius"/>
    </source>
</evidence>
<evidence type="ECO:0000256" key="3">
    <source>
        <dbReference type="ARBA" id="ARBA00008895"/>
    </source>
</evidence>
<evidence type="ECO:0000256" key="4">
    <source>
        <dbReference type="ARBA" id="ARBA00022692"/>
    </source>
</evidence>
<dbReference type="GO" id="GO:0016020">
    <property type="term" value="C:membrane"/>
    <property type="evidence" value="ECO:0007669"/>
    <property type="project" value="UniProtKB-SubCell"/>
</dbReference>
<proteinExistence type="inferred from homology"/>
<keyword evidence="8 10" id="KW-0472">Membrane</keyword>
<accession>A0AAW1UAK1</accession>
<dbReference type="GO" id="GO:0006506">
    <property type="term" value="P:GPI anchor biosynthetic process"/>
    <property type="evidence" value="ECO:0007669"/>
    <property type="project" value="InterPro"/>
</dbReference>
<organism evidence="12 13">
    <name type="scientific">Henosepilachna vigintioctopunctata</name>
    <dbReference type="NCBI Taxonomy" id="420089"/>
    <lineage>
        <taxon>Eukaryota</taxon>
        <taxon>Metazoa</taxon>
        <taxon>Ecdysozoa</taxon>
        <taxon>Arthropoda</taxon>
        <taxon>Hexapoda</taxon>
        <taxon>Insecta</taxon>
        <taxon>Pterygota</taxon>
        <taxon>Neoptera</taxon>
        <taxon>Endopterygota</taxon>
        <taxon>Coleoptera</taxon>
        <taxon>Polyphaga</taxon>
        <taxon>Cucujiformia</taxon>
        <taxon>Coccinelloidea</taxon>
        <taxon>Coccinellidae</taxon>
        <taxon>Epilachninae</taxon>
        <taxon>Epilachnini</taxon>
        <taxon>Henosepilachna</taxon>
    </lineage>
</organism>
<feature type="transmembrane region" description="Helical" evidence="10">
    <location>
        <begin position="7"/>
        <end position="30"/>
    </location>
</feature>
<evidence type="ECO:0000313" key="13">
    <source>
        <dbReference type="Proteomes" id="UP001431783"/>
    </source>
</evidence>
<keyword evidence="6" id="KW-0378">Hydrolase</keyword>
<evidence type="ECO:0000256" key="9">
    <source>
        <dbReference type="ARBA" id="ARBA00023211"/>
    </source>
</evidence>
<evidence type="ECO:0000256" key="8">
    <source>
        <dbReference type="ARBA" id="ARBA00023136"/>
    </source>
</evidence>
<evidence type="ECO:0000256" key="5">
    <source>
        <dbReference type="ARBA" id="ARBA00022723"/>
    </source>
</evidence>
<keyword evidence="5" id="KW-0479">Metal-binding</keyword>
<dbReference type="AlphaFoldDB" id="A0AAW1UAK1"/>
<dbReference type="GO" id="GO:0046872">
    <property type="term" value="F:metal ion binding"/>
    <property type="evidence" value="ECO:0007669"/>
    <property type="project" value="UniProtKB-KW"/>
</dbReference>
<keyword evidence="7 10" id="KW-1133">Transmembrane helix</keyword>
<protein>
    <recommendedName>
        <fullName evidence="11">Calcineurin-like phosphoesterase domain-containing protein</fullName>
    </recommendedName>
</protein>
<evidence type="ECO:0000256" key="2">
    <source>
        <dbReference type="ARBA" id="ARBA00004141"/>
    </source>
</evidence>
<comment type="subcellular location">
    <subcellularLocation>
        <location evidence="2">Membrane</location>
        <topology evidence="2">Multi-pass membrane protein</topology>
    </subcellularLocation>
</comment>
<sequence>MHHNAKFLLNIFSAFFIFLIYCEYVIYYVVIRDCYWPTLDVQNEDSTIRRTEVEPVRIMVIADIHLLGPRKGHWFDKLRREWQMYRAFQTSVHTLQPELVFVLGDIMDEGFYCSLEEFDKYVHRFKQLFAVPENTKLYTVVGNHDIGFHYEIRSFRNQMFIAAFNSTPVQFISLRGNYFVLVNSMALEGDGCTLCRSVELQLSEIESKLKCSKNSTSINCKSKPNLEFYSKPILMQHYPLYRSSDKECDDFDSAPMPIKEEVFRETWECLSKESTYQILNQIKPRLALSGHTHHGCTRKLPFGFGKEITIPSFNWRNKNNPTIGLVICVFLNSGSLVNENITLKQLNNYSIQTCYQQKVGIKLYHCFFHIVSSLNVF</sequence>
<evidence type="ECO:0000259" key="11">
    <source>
        <dbReference type="Pfam" id="PF00149"/>
    </source>
</evidence>
<dbReference type="EMBL" id="JARQZJ010000062">
    <property type="protein sequence ID" value="KAK9879565.1"/>
    <property type="molecule type" value="Genomic_DNA"/>
</dbReference>
<evidence type="ECO:0000256" key="1">
    <source>
        <dbReference type="ARBA" id="ARBA00001936"/>
    </source>
</evidence>
<dbReference type="InterPro" id="IPR029052">
    <property type="entry name" value="Metallo-depent_PP-like"/>
</dbReference>
<keyword evidence="4 10" id="KW-0812">Transmembrane</keyword>
<reference evidence="12 13" key="1">
    <citation type="submission" date="2023-03" db="EMBL/GenBank/DDBJ databases">
        <title>Genome insight into feeding habits of ladybird beetles.</title>
        <authorList>
            <person name="Li H.-S."/>
            <person name="Huang Y.-H."/>
            <person name="Pang H."/>
        </authorList>
    </citation>
    <scope>NUCLEOTIDE SEQUENCE [LARGE SCALE GENOMIC DNA]</scope>
    <source>
        <strain evidence="12">SYSU_2023b</strain>
        <tissue evidence="12">Whole body</tissue>
    </source>
</reference>